<accession>A0A5M6IK31</accession>
<evidence type="ECO:0000313" key="3">
    <source>
        <dbReference type="Proteomes" id="UP000325255"/>
    </source>
</evidence>
<reference evidence="2 3" key="1">
    <citation type="submission" date="2019-09" db="EMBL/GenBank/DDBJ databases">
        <title>Genome sequence of Rhodovastum atsumiense, a diverse member of the Acetobacteraceae family of non-sulfur purple photosynthetic bacteria.</title>
        <authorList>
            <person name="Meyer T."/>
            <person name="Kyndt J."/>
        </authorList>
    </citation>
    <scope>NUCLEOTIDE SEQUENCE [LARGE SCALE GENOMIC DNA]</scope>
    <source>
        <strain evidence="2 3">DSM 21279</strain>
    </source>
</reference>
<organism evidence="2 3">
    <name type="scientific">Rhodovastum atsumiense</name>
    <dbReference type="NCBI Taxonomy" id="504468"/>
    <lineage>
        <taxon>Bacteria</taxon>
        <taxon>Pseudomonadati</taxon>
        <taxon>Pseudomonadota</taxon>
        <taxon>Alphaproteobacteria</taxon>
        <taxon>Acetobacterales</taxon>
        <taxon>Acetobacteraceae</taxon>
        <taxon>Rhodovastum</taxon>
    </lineage>
</organism>
<dbReference type="EMBL" id="VWPK01000074">
    <property type="protein sequence ID" value="KAA5608626.1"/>
    <property type="molecule type" value="Genomic_DNA"/>
</dbReference>
<keyword evidence="3" id="KW-1185">Reference proteome</keyword>
<feature type="compositionally biased region" description="Basic and acidic residues" evidence="1">
    <location>
        <begin position="45"/>
        <end position="66"/>
    </location>
</feature>
<evidence type="ECO:0000313" key="2">
    <source>
        <dbReference type="EMBL" id="KAA5608626.1"/>
    </source>
</evidence>
<gene>
    <name evidence="2" type="ORF">F1189_28095</name>
</gene>
<proteinExistence type="predicted"/>
<feature type="region of interest" description="Disordered" evidence="1">
    <location>
        <begin position="43"/>
        <end position="66"/>
    </location>
</feature>
<evidence type="ECO:0000256" key="1">
    <source>
        <dbReference type="SAM" id="MobiDB-lite"/>
    </source>
</evidence>
<dbReference type="RefSeq" id="WP_150045198.1">
    <property type="nucleotide sequence ID" value="NZ_OW485604.1"/>
</dbReference>
<protein>
    <submittedName>
        <fullName evidence="2">Uncharacterized protein</fullName>
    </submittedName>
</protein>
<sequence>MIARWSYRPAQPGELAQAIAEAKAAARAAGLTDVDIDAELAAYNAERRDAPPTRMGDRDREPSDGA</sequence>
<dbReference type="Proteomes" id="UP000325255">
    <property type="component" value="Unassembled WGS sequence"/>
</dbReference>
<name>A0A5M6IK31_9PROT</name>
<dbReference type="AlphaFoldDB" id="A0A5M6IK31"/>
<comment type="caution">
    <text evidence="2">The sequence shown here is derived from an EMBL/GenBank/DDBJ whole genome shotgun (WGS) entry which is preliminary data.</text>
</comment>